<evidence type="ECO:0000256" key="9">
    <source>
        <dbReference type="ARBA" id="ARBA00022927"/>
    </source>
</evidence>
<feature type="transmembrane region" description="Helical" evidence="13">
    <location>
        <begin position="20"/>
        <end position="41"/>
    </location>
</feature>
<dbReference type="PANTHER" id="PTHR30558">
    <property type="entry name" value="EXBD MEMBRANE COMPONENT OF PMF-DRIVEN MACROMOLECULE IMPORT SYSTEM"/>
    <property type="match status" value="1"/>
</dbReference>
<keyword evidence="11 13" id="KW-0472">Membrane</keyword>
<keyword evidence="9 12" id="KW-0653">Protein transport</keyword>
<evidence type="ECO:0000256" key="11">
    <source>
        <dbReference type="ARBA" id="ARBA00023136"/>
    </source>
</evidence>
<keyword evidence="10 13" id="KW-1133">Transmembrane helix</keyword>
<name>A0A4R3L5U0_9GAMM</name>
<evidence type="ECO:0000256" key="7">
    <source>
        <dbReference type="ARBA" id="ARBA00022519"/>
    </source>
</evidence>
<evidence type="ECO:0000313" key="15">
    <source>
        <dbReference type="Proteomes" id="UP000294599"/>
    </source>
</evidence>
<evidence type="ECO:0000256" key="12">
    <source>
        <dbReference type="RuleBase" id="RU003879"/>
    </source>
</evidence>
<evidence type="ECO:0000256" key="1">
    <source>
        <dbReference type="ARBA" id="ARBA00003540"/>
    </source>
</evidence>
<dbReference type="GO" id="GO:0015031">
    <property type="term" value="P:protein transport"/>
    <property type="evidence" value="ECO:0007669"/>
    <property type="project" value="UniProtKB-KW"/>
</dbReference>
<dbReference type="EMBL" id="SMAF01000027">
    <property type="protein sequence ID" value="TCS93534.1"/>
    <property type="molecule type" value="Genomic_DNA"/>
</dbReference>
<keyword evidence="8 12" id="KW-0812">Transmembrane</keyword>
<protein>
    <submittedName>
        <fullName evidence="14">Outer membrane transport energization protein ExbD</fullName>
    </submittedName>
</protein>
<dbReference type="InterPro" id="IPR003400">
    <property type="entry name" value="ExbD"/>
</dbReference>
<evidence type="ECO:0000256" key="5">
    <source>
        <dbReference type="ARBA" id="ARBA00022448"/>
    </source>
</evidence>
<gene>
    <name evidence="14" type="ORF">EDC25_12730</name>
</gene>
<evidence type="ECO:0000256" key="2">
    <source>
        <dbReference type="ARBA" id="ARBA00004249"/>
    </source>
</evidence>
<dbReference type="PANTHER" id="PTHR30558:SF12">
    <property type="entry name" value="BIOPOLYMER TRANSPORT PROTEIN EXBD"/>
    <property type="match status" value="1"/>
</dbReference>
<accession>A0A4R3L5U0</accession>
<comment type="function">
    <text evidence="1">Involved in the TonB-dependent energy-dependent transport of various receptor-bound substrates.</text>
</comment>
<evidence type="ECO:0000256" key="6">
    <source>
        <dbReference type="ARBA" id="ARBA00022475"/>
    </source>
</evidence>
<dbReference type="RefSeq" id="WP_205984878.1">
    <property type="nucleotide sequence ID" value="NZ_JBHLWF010000032.1"/>
</dbReference>
<keyword evidence="7" id="KW-0997">Cell inner membrane</keyword>
<organism evidence="14 15">
    <name type="scientific">Pseudofulvimonas gallinarii</name>
    <dbReference type="NCBI Taxonomy" id="634155"/>
    <lineage>
        <taxon>Bacteria</taxon>
        <taxon>Pseudomonadati</taxon>
        <taxon>Pseudomonadota</taxon>
        <taxon>Gammaproteobacteria</taxon>
        <taxon>Lysobacterales</taxon>
        <taxon>Rhodanobacteraceae</taxon>
        <taxon>Pseudofulvimonas</taxon>
    </lineage>
</organism>
<keyword evidence="5 12" id="KW-0813">Transport</keyword>
<comment type="caution">
    <text evidence="14">The sequence shown here is derived from an EMBL/GenBank/DDBJ whole genome shotgun (WGS) entry which is preliminary data.</text>
</comment>
<reference evidence="14 15" key="1">
    <citation type="submission" date="2019-03" db="EMBL/GenBank/DDBJ databases">
        <title>Genomic Encyclopedia of Type Strains, Phase IV (KMG-IV): sequencing the most valuable type-strain genomes for metagenomic binning, comparative biology and taxonomic classification.</title>
        <authorList>
            <person name="Goeker M."/>
        </authorList>
    </citation>
    <scope>NUCLEOTIDE SEQUENCE [LARGE SCALE GENOMIC DNA]</scope>
    <source>
        <strain evidence="14 15">DSM 21944</strain>
    </source>
</reference>
<dbReference type="Gene3D" id="3.30.420.270">
    <property type="match status" value="1"/>
</dbReference>
<keyword evidence="15" id="KW-1185">Reference proteome</keyword>
<dbReference type="AlphaFoldDB" id="A0A4R3L5U0"/>
<sequence>MGMSVGSGDGDNAPMATINVTPLVDVMLVLLIIFMITTPLMQNVVEVDLPKADLTAEEVVRPLVIDLAIESNGTIWWDGQVRTRSSLETELRRAARQTPQPEVKVRADANLRYQTIRETLEIVKDAGIVRVGFVTTPDR</sequence>
<dbReference type="Pfam" id="PF02472">
    <property type="entry name" value="ExbD"/>
    <property type="match status" value="1"/>
</dbReference>
<evidence type="ECO:0000256" key="4">
    <source>
        <dbReference type="ARBA" id="ARBA00011471"/>
    </source>
</evidence>
<dbReference type="Proteomes" id="UP000294599">
    <property type="component" value="Unassembled WGS sequence"/>
</dbReference>
<comment type="subunit">
    <text evidence="4">The accessory proteins ExbB and ExbD seem to form a complex with TonB.</text>
</comment>
<keyword evidence="6" id="KW-1003">Cell membrane</keyword>
<dbReference type="GO" id="GO:0022857">
    <property type="term" value="F:transmembrane transporter activity"/>
    <property type="evidence" value="ECO:0007669"/>
    <property type="project" value="InterPro"/>
</dbReference>
<evidence type="ECO:0000256" key="13">
    <source>
        <dbReference type="SAM" id="Phobius"/>
    </source>
</evidence>
<evidence type="ECO:0000256" key="3">
    <source>
        <dbReference type="ARBA" id="ARBA00005811"/>
    </source>
</evidence>
<comment type="subcellular location">
    <subcellularLocation>
        <location evidence="2">Cell inner membrane</location>
        <topology evidence="2">Single-pass type II membrane protein</topology>
    </subcellularLocation>
    <subcellularLocation>
        <location evidence="12">Cell membrane</location>
        <topology evidence="12">Single-pass type II membrane protein</topology>
    </subcellularLocation>
</comment>
<evidence type="ECO:0000256" key="10">
    <source>
        <dbReference type="ARBA" id="ARBA00022989"/>
    </source>
</evidence>
<proteinExistence type="inferred from homology"/>
<comment type="similarity">
    <text evidence="3 12">Belongs to the ExbD/TolR family.</text>
</comment>
<evidence type="ECO:0000313" key="14">
    <source>
        <dbReference type="EMBL" id="TCS93534.1"/>
    </source>
</evidence>
<evidence type="ECO:0000256" key="8">
    <source>
        <dbReference type="ARBA" id="ARBA00022692"/>
    </source>
</evidence>
<dbReference type="GO" id="GO:0005886">
    <property type="term" value="C:plasma membrane"/>
    <property type="evidence" value="ECO:0007669"/>
    <property type="project" value="UniProtKB-SubCell"/>
</dbReference>